<proteinExistence type="predicted"/>
<evidence type="ECO:0000313" key="2">
    <source>
        <dbReference type="Proteomes" id="UP000593579"/>
    </source>
</evidence>
<organism evidence="1 2">
    <name type="scientific">Gossypium gossypioides</name>
    <name type="common">Mexican cotton</name>
    <name type="synonym">Selera gossypioides</name>
    <dbReference type="NCBI Taxonomy" id="34282"/>
    <lineage>
        <taxon>Eukaryota</taxon>
        <taxon>Viridiplantae</taxon>
        <taxon>Streptophyta</taxon>
        <taxon>Embryophyta</taxon>
        <taxon>Tracheophyta</taxon>
        <taxon>Spermatophyta</taxon>
        <taxon>Magnoliopsida</taxon>
        <taxon>eudicotyledons</taxon>
        <taxon>Gunneridae</taxon>
        <taxon>Pentapetalae</taxon>
        <taxon>rosids</taxon>
        <taxon>malvids</taxon>
        <taxon>Malvales</taxon>
        <taxon>Malvaceae</taxon>
        <taxon>Malvoideae</taxon>
        <taxon>Gossypium</taxon>
    </lineage>
</organism>
<dbReference type="PANTHER" id="PTHR33710">
    <property type="entry name" value="BNAC02G09200D PROTEIN"/>
    <property type="match status" value="1"/>
</dbReference>
<protein>
    <submittedName>
        <fullName evidence="1">Uncharacterized protein</fullName>
    </submittedName>
</protein>
<gene>
    <name evidence="1" type="ORF">Gogos_013178</name>
</gene>
<accession>A0A7J9BUT7</accession>
<name>A0A7J9BUT7_GOSGO</name>
<comment type="caution">
    <text evidence="1">The sequence shown here is derived from an EMBL/GenBank/DDBJ whole genome shotgun (WGS) entry which is preliminary data.</text>
</comment>
<dbReference type="PANTHER" id="PTHR33710:SF77">
    <property type="entry name" value="DNASE I-LIKE SUPERFAMILY PROTEIN"/>
    <property type="match status" value="1"/>
</dbReference>
<keyword evidence="2" id="KW-1185">Reference proteome</keyword>
<sequence length="246" mass="29274">MYPHFGEFIKSKSLQDRVIGNEAWCQSFPHCLVTHLTQIKSDHSLLLVNITPNFKLPRGRPFRFLAGWTQRQDFPNIVKNSWNYSGDMFSSLNQLTAGLKVWNKNVYGHIGFRKQKLMKSLSSIQMKLERSYSYSLAQKEMNIREELENVLSYEELLWKQISRCGWLKLEDRNTKFFHNRVMYKRNINRITALRNINGDWLYDPEDIQEEAINYFQKLYGERPSRLEKLPPSRFPPLENSDIDFLQ</sequence>
<dbReference type="EMBL" id="JABEZY010000006">
    <property type="protein sequence ID" value="MBA0739953.1"/>
    <property type="molecule type" value="Genomic_DNA"/>
</dbReference>
<dbReference type="Proteomes" id="UP000593579">
    <property type="component" value="Unassembled WGS sequence"/>
</dbReference>
<dbReference type="OrthoDB" id="1001832at2759"/>
<reference evidence="1 2" key="1">
    <citation type="journal article" date="2019" name="Genome Biol. Evol.">
        <title>Insights into the evolution of the New World diploid cottons (Gossypium, subgenus Houzingenia) based on genome sequencing.</title>
        <authorList>
            <person name="Grover C.E."/>
            <person name="Arick M.A. 2nd"/>
            <person name="Thrash A."/>
            <person name="Conover J.L."/>
            <person name="Sanders W.S."/>
            <person name="Peterson D.G."/>
            <person name="Frelichowski J.E."/>
            <person name="Scheffler J.A."/>
            <person name="Scheffler B.E."/>
            <person name="Wendel J.F."/>
        </authorList>
    </citation>
    <scope>NUCLEOTIDE SEQUENCE [LARGE SCALE GENOMIC DNA]</scope>
    <source>
        <strain evidence="1">5</strain>
        <tissue evidence="1">Leaf</tissue>
    </source>
</reference>
<evidence type="ECO:0000313" key="1">
    <source>
        <dbReference type="EMBL" id="MBA0739953.1"/>
    </source>
</evidence>
<dbReference type="AlphaFoldDB" id="A0A7J9BUT7"/>
<feature type="non-terminal residue" evidence="1">
    <location>
        <position position="246"/>
    </location>
</feature>